<keyword evidence="10 12" id="KW-0560">Oxidoreductase</keyword>
<comment type="subcellular location">
    <subcellularLocation>
        <location evidence="3 12">Membrane</location>
    </subcellularLocation>
</comment>
<evidence type="ECO:0000256" key="2">
    <source>
        <dbReference type="ARBA" id="ARBA00003842"/>
    </source>
</evidence>
<keyword evidence="6" id="KW-0285">Flavoprotein</keyword>
<evidence type="ECO:0000256" key="11">
    <source>
        <dbReference type="ARBA" id="ARBA00023136"/>
    </source>
</evidence>
<feature type="domain" description="Glucose-methanol-choline oxidoreductase N-terminal" evidence="16">
    <location>
        <begin position="293"/>
        <end position="513"/>
    </location>
</feature>
<accession>A0A9R1XWJ8</accession>
<dbReference type="Proteomes" id="UP000235145">
    <property type="component" value="Unassembled WGS sequence"/>
</dbReference>
<keyword evidence="8 14" id="KW-0274">FAD</keyword>
<feature type="binding site" evidence="14">
    <location>
        <begin position="245"/>
        <end position="260"/>
    </location>
    <ligand>
        <name>FAD</name>
        <dbReference type="ChEBI" id="CHEBI:57692"/>
    </ligand>
</feature>
<keyword evidence="9" id="KW-1133">Transmembrane helix</keyword>
<sequence length="746" mass="82033">MYDGSASECHPLLQGGRDEEYKNGSFSSSEMETISSICEVIVQPLPLSSLDVHENKVKESIQSFSTASGSQYPIPNKVAHILVTTAFLEEMMVVKLVTTLLSTRLGTLLLSGFLCISHKWPYIHKFSEISLHKREKILQKWFKNGYYKNKQQIPLTVFILTPTTSTSYVFCKNVGGKTNNPTWEAIGYHVDLNEEQPKSNPKERPLQKGMVELMNEKGHTLVQSLRKKGMDVREDLKEKICRIKCDVVIVGSGCGGGVAAAILAKSGKKVVVLEKGNYFYKTDYSKLEGPSLDQLYESKGVFPTLQGSVMIQAGTGVGGGSAINWSGCIKTPQSVRKEWAEDYNIKLYESNEYTSAMNKVCERIGVTERCAKEGFQNQVLRKGCENLGLKIDFIPQNASENHYCGSCCYGCRSGDKKGTDSTWLVDAVDHGAVIITGCKAKKFILARNPDGTKRRHKCLGVIAEALHQETYKTLIIEAKVTISACGSLLTPPLMKSSGLKNPNIGKNLHLHPVAMAWGYFPENETDLTGTNYEGGILTSVHKPGSDENYILEVTALGPGSFAGLCPWLSGQDIKERMLRYSRTAHVFSLIRDSGPGKVKSAGRISFNFSKYDKENMKKGLRQALRVLIAAGAVEVGTQRSDGQKLKCKGTGKEEIEEFLETVDALPGPMSMVERWSLYCSAHQMGSCRMGKSEKEGAVDENGESWEAEGLFVCDASILPTAVGVNPMITIQSTAYCLAERIANGFR</sequence>
<proteinExistence type="inferred from homology"/>
<evidence type="ECO:0000256" key="8">
    <source>
        <dbReference type="ARBA" id="ARBA00022827"/>
    </source>
</evidence>
<comment type="caution">
    <text evidence="19">The sequence shown here is derived from an EMBL/GenBank/DDBJ whole genome shotgun (WGS) entry which is preliminary data.</text>
</comment>
<keyword evidence="7" id="KW-0812">Transmembrane</keyword>
<evidence type="ECO:0000259" key="16">
    <source>
        <dbReference type="Pfam" id="PF00732"/>
    </source>
</evidence>
<dbReference type="PANTHER" id="PTHR46056:SF10">
    <property type="entry name" value="LONG-CHAIN-ALCOHOL OXIDASE FAO3"/>
    <property type="match status" value="1"/>
</dbReference>
<evidence type="ECO:0000256" key="5">
    <source>
        <dbReference type="ARBA" id="ARBA00013125"/>
    </source>
</evidence>
<dbReference type="EC" id="1.1.3.20" evidence="5 12"/>
<reference evidence="19 20" key="1">
    <citation type="journal article" date="2017" name="Nat. Commun.">
        <title>Genome assembly with in vitro proximity ligation data and whole-genome triplication in lettuce.</title>
        <authorList>
            <person name="Reyes-Chin-Wo S."/>
            <person name="Wang Z."/>
            <person name="Yang X."/>
            <person name="Kozik A."/>
            <person name="Arikit S."/>
            <person name="Song C."/>
            <person name="Xia L."/>
            <person name="Froenicke L."/>
            <person name="Lavelle D.O."/>
            <person name="Truco M.J."/>
            <person name="Xia R."/>
            <person name="Zhu S."/>
            <person name="Xu C."/>
            <person name="Xu H."/>
            <person name="Xu X."/>
            <person name="Cox K."/>
            <person name="Korf I."/>
            <person name="Meyers B.C."/>
            <person name="Michelmore R.W."/>
        </authorList>
    </citation>
    <scope>NUCLEOTIDE SEQUENCE [LARGE SCALE GENOMIC DNA]</scope>
    <source>
        <strain evidence="20">cv. Salinas</strain>
        <tissue evidence="19">Seedlings</tissue>
    </source>
</reference>
<evidence type="ECO:0000259" key="18">
    <source>
        <dbReference type="Pfam" id="PF05199"/>
    </source>
</evidence>
<evidence type="ECO:0000256" key="14">
    <source>
        <dbReference type="PIRSR" id="PIRSR028937-2"/>
    </source>
</evidence>
<evidence type="ECO:0000256" key="9">
    <source>
        <dbReference type="ARBA" id="ARBA00022989"/>
    </source>
</evidence>
<evidence type="ECO:0000256" key="12">
    <source>
        <dbReference type="PIRNR" id="PIRNR028937"/>
    </source>
</evidence>
<keyword evidence="11 12" id="KW-0472">Membrane</keyword>
<dbReference type="AlphaFoldDB" id="A0A9R1XWJ8"/>
<feature type="domain" description="FAD-dependent oxidoreductase 2 FAD-binding" evidence="17">
    <location>
        <begin position="246"/>
        <end position="279"/>
    </location>
</feature>
<dbReference type="SUPFAM" id="SSF51905">
    <property type="entry name" value="FAD/NAD(P)-binding domain"/>
    <property type="match status" value="1"/>
</dbReference>
<keyword evidence="20" id="KW-1185">Reference proteome</keyword>
<dbReference type="EMBL" id="NBSK02000002">
    <property type="protein sequence ID" value="KAJ0222302.1"/>
    <property type="molecule type" value="Genomic_DNA"/>
</dbReference>
<evidence type="ECO:0000313" key="20">
    <source>
        <dbReference type="Proteomes" id="UP000235145"/>
    </source>
</evidence>
<dbReference type="GO" id="GO:0046577">
    <property type="term" value="F:long-chain-alcohol oxidase activity"/>
    <property type="evidence" value="ECO:0007669"/>
    <property type="project" value="UniProtKB-EC"/>
</dbReference>
<comment type="catalytic activity">
    <reaction evidence="1 12">
        <text>a long-chain primary fatty alcohol + O2 = a long-chain fatty aldehyde + H2O2</text>
        <dbReference type="Rhea" id="RHEA:22756"/>
        <dbReference type="ChEBI" id="CHEBI:15379"/>
        <dbReference type="ChEBI" id="CHEBI:16240"/>
        <dbReference type="ChEBI" id="CHEBI:17176"/>
        <dbReference type="ChEBI" id="CHEBI:77396"/>
        <dbReference type="EC" id="1.1.3.20"/>
    </reaction>
</comment>
<feature type="region of interest" description="Disordered" evidence="15">
    <location>
        <begin position="1"/>
        <end position="25"/>
    </location>
</feature>
<gene>
    <name evidence="19" type="ORF">LSAT_V11C200064560</name>
</gene>
<organism evidence="19 20">
    <name type="scientific">Lactuca sativa</name>
    <name type="common">Garden lettuce</name>
    <dbReference type="NCBI Taxonomy" id="4236"/>
    <lineage>
        <taxon>Eukaryota</taxon>
        <taxon>Viridiplantae</taxon>
        <taxon>Streptophyta</taxon>
        <taxon>Embryophyta</taxon>
        <taxon>Tracheophyta</taxon>
        <taxon>Spermatophyta</taxon>
        <taxon>Magnoliopsida</taxon>
        <taxon>eudicotyledons</taxon>
        <taxon>Gunneridae</taxon>
        <taxon>Pentapetalae</taxon>
        <taxon>asterids</taxon>
        <taxon>campanulids</taxon>
        <taxon>Asterales</taxon>
        <taxon>Asteraceae</taxon>
        <taxon>Cichorioideae</taxon>
        <taxon>Cichorieae</taxon>
        <taxon>Lactucinae</taxon>
        <taxon>Lactuca</taxon>
    </lineage>
</organism>
<dbReference type="InterPro" id="IPR007867">
    <property type="entry name" value="GMC_OxRtase_C"/>
</dbReference>
<dbReference type="InterPro" id="IPR036188">
    <property type="entry name" value="FAD/NAD-bd_sf"/>
</dbReference>
<dbReference type="InterPro" id="IPR000172">
    <property type="entry name" value="GMC_OxRdtase_N"/>
</dbReference>
<dbReference type="GO" id="GO:0050660">
    <property type="term" value="F:flavin adenine dinucleotide binding"/>
    <property type="evidence" value="ECO:0007669"/>
    <property type="project" value="InterPro"/>
</dbReference>
<feature type="active site" description="Proton acceptor" evidence="13">
    <location>
        <position position="682"/>
    </location>
</feature>
<comment type="function">
    <text evidence="2 12">Long-chain fatty alcohol oxidase involved in the omega-oxidation pathway of lipid degradation.</text>
</comment>
<evidence type="ECO:0000256" key="10">
    <source>
        <dbReference type="ARBA" id="ARBA00023002"/>
    </source>
</evidence>
<evidence type="ECO:0000313" key="19">
    <source>
        <dbReference type="EMBL" id="KAJ0222302.1"/>
    </source>
</evidence>
<name>A0A9R1XWJ8_LACSA</name>
<dbReference type="InterPro" id="IPR003953">
    <property type="entry name" value="FAD-dep_OxRdtase_2_FAD-bd"/>
</dbReference>
<dbReference type="InterPro" id="IPR012400">
    <property type="entry name" value="Long_Oxdase"/>
</dbReference>
<comment type="similarity">
    <text evidence="4 12">Belongs to the GMC oxidoreductase family.</text>
</comment>
<dbReference type="Pfam" id="PF00890">
    <property type="entry name" value="FAD_binding_2"/>
    <property type="match status" value="1"/>
</dbReference>
<evidence type="ECO:0000256" key="6">
    <source>
        <dbReference type="ARBA" id="ARBA00022630"/>
    </source>
</evidence>
<dbReference type="Pfam" id="PF00732">
    <property type="entry name" value="GMC_oxred_N"/>
    <property type="match status" value="1"/>
</dbReference>
<evidence type="ECO:0000256" key="7">
    <source>
        <dbReference type="ARBA" id="ARBA00022692"/>
    </source>
</evidence>
<dbReference type="GO" id="GO:0016020">
    <property type="term" value="C:membrane"/>
    <property type="evidence" value="ECO:0007669"/>
    <property type="project" value="UniProtKB-SubCell"/>
</dbReference>
<evidence type="ECO:0000259" key="17">
    <source>
        <dbReference type="Pfam" id="PF00890"/>
    </source>
</evidence>
<evidence type="ECO:0000256" key="13">
    <source>
        <dbReference type="PIRSR" id="PIRSR028937-1"/>
    </source>
</evidence>
<dbReference type="Pfam" id="PF05199">
    <property type="entry name" value="GMC_oxred_C"/>
    <property type="match status" value="1"/>
</dbReference>
<evidence type="ECO:0000256" key="1">
    <source>
        <dbReference type="ARBA" id="ARBA00000920"/>
    </source>
</evidence>
<evidence type="ECO:0000256" key="3">
    <source>
        <dbReference type="ARBA" id="ARBA00004370"/>
    </source>
</evidence>
<dbReference type="Gene3D" id="3.50.50.60">
    <property type="entry name" value="FAD/NAD(P)-binding domain"/>
    <property type="match status" value="2"/>
</dbReference>
<feature type="domain" description="Glucose-methanol-choline oxidoreductase C-terminal" evidence="18">
    <location>
        <begin position="605"/>
        <end position="734"/>
    </location>
</feature>
<protein>
    <recommendedName>
        <fullName evidence="5 12">Long-chain-alcohol oxidase</fullName>
        <ecNumber evidence="5 12">1.1.3.20</ecNumber>
    </recommendedName>
</protein>
<evidence type="ECO:0000256" key="4">
    <source>
        <dbReference type="ARBA" id="ARBA00010790"/>
    </source>
</evidence>
<dbReference type="PANTHER" id="PTHR46056">
    <property type="entry name" value="LONG-CHAIN-ALCOHOL OXIDASE"/>
    <property type="match status" value="1"/>
</dbReference>
<dbReference type="PIRSF" id="PIRSF028937">
    <property type="entry name" value="Lg_Ch_AO"/>
    <property type="match status" value="1"/>
</dbReference>
<evidence type="ECO:0000256" key="15">
    <source>
        <dbReference type="SAM" id="MobiDB-lite"/>
    </source>
</evidence>